<evidence type="ECO:0000313" key="2">
    <source>
        <dbReference type="Proteomes" id="UP000322680"/>
    </source>
</evidence>
<accession>A0A5B9NBX0</accession>
<dbReference type="EMBL" id="MN062189">
    <property type="protein sequence ID" value="QEG09500.1"/>
    <property type="molecule type" value="Genomic_DNA"/>
</dbReference>
<gene>
    <name evidence="1" type="ORF">CPT_MyoSmar_051</name>
</gene>
<dbReference type="Proteomes" id="UP000322680">
    <property type="component" value="Segment"/>
</dbReference>
<name>A0A5B9NBX0_9CAUD</name>
<reference evidence="2" key="1">
    <citation type="submission" date="2019-06" db="EMBL/GenBank/DDBJ databases">
        <title>Complete Genome Sequence of Serratia marcescens Myophage MyoSmar.</title>
        <authorList>
            <person name="Cooper S."/>
            <person name="Nguyen Q."/>
            <person name="Newkirk H."/>
            <person name="Liu M."/>
            <person name="Cahill J."/>
            <person name="Ramsey J."/>
        </authorList>
    </citation>
    <scope>NUCLEOTIDE SEQUENCE [LARGE SCALE GENOMIC DNA]</scope>
</reference>
<protein>
    <submittedName>
        <fullName evidence="1">Uncharacterized protein</fullName>
    </submittedName>
</protein>
<evidence type="ECO:0000313" key="1">
    <source>
        <dbReference type="EMBL" id="QEG09500.1"/>
    </source>
</evidence>
<organism evidence="1 2">
    <name type="scientific">Serratia phage MyoSmar</name>
    <dbReference type="NCBI Taxonomy" id="2596673"/>
    <lineage>
        <taxon>Viruses</taxon>
        <taxon>Duplodnaviria</taxon>
        <taxon>Heunggongvirae</taxon>
        <taxon>Uroviricota</taxon>
        <taxon>Caudoviricetes</taxon>
        <taxon>Lindbergviridae</taxon>
        <taxon>Myosmarvirus</taxon>
        <taxon>Myosmarvirus myosmar</taxon>
    </lineage>
</organism>
<proteinExistence type="predicted"/>
<keyword evidence="2" id="KW-1185">Reference proteome</keyword>
<sequence length="187" mass="21184">MSLHKIHSPVIAGLLEFEMDRLVSFIFVLVAAVFFATSTRASTVISPRYSSVDVAARSAPMFYSQASDPGVSMLCKSEIRTNGGFLWYVSNSLCVRNKNNKMEVYFFIDKKVNKGKEIKSRFQYNLKDGQTLYREYTLFPDKESGDVLFLTHDEDVTEFISLSQESAIVKVTYNTSPTESESAFFPM</sequence>